<dbReference type="PROSITE" id="PS50883">
    <property type="entry name" value="EAL"/>
    <property type="match status" value="1"/>
</dbReference>
<evidence type="ECO:0000313" key="12">
    <source>
        <dbReference type="EMBL" id="PQJ84916.1"/>
    </source>
</evidence>
<dbReference type="InterPro" id="IPR001633">
    <property type="entry name" value="EAL_dom"/>
</dbReference>
<dbReference type="AlphaFoldDB" id="A0A2S7X3V4"/>
<gene>
    <name evidence="12" type="ORF">BTO22_15630</name>
</gene>
<organism evidence="12 13">
    <name type="scientific">Aliivibrio sifiae</name>
    <dbReference type="NCBI Taxonomy" id="566293"/>
    <lineage>
        <taxon>Bacteria</taxon>
        <taxon>Pseudomonadati</taxon>
        <taxon>Pseudomonadota</taxon>
        <taxon>Gammaproteobacteria</taxon>
        <taxon>Vibrionales</taxon>
        <taxon>Vibrionaceae</taxon>
        <taxon>Aliivibrio</taxon>
    </lineage>
</organism>
<dbReference type="GO" id="GO:0071111">
    <property type="term" value="F:cyclic-guanylate-specific phosphodiesterase activity"/>
    <property type="evidence" value="ECO:0007669"/>
    <property type="project" value="UniProtKB-EC"/>
</dbReference>
<evidence type="ECO:0000256" key="7">
    <source>
        <dbReference type="ARBA" id="ARBA00022989"/>
    </source>
</evidence>
<dbReference type="EMBL" id="MSCO01000002">
    <property type="protein sequence ID" value="PQJ84916.1"/>
    <property type="molecule type" value="Genomic_DNA"/>
</dbReference>
<comment type="caution">
    <text evidence="12">The sequence shown here is derived from an EMBL/GenBank/DDBJ whole genome shotgun (WGS) entry which is preliminary data.</text>
</comment>
<evidence type="ECO:0000256" key="1">
    <source>
        <dbReference type="ARBA" id="ARBA00004651"/>
    </source>
</evidence>
<feature type="domain" description="EAL" evidence="11">
    <location>
        <begin position="233"/>
        <end position="478"/>
    </location>
</feature>
<dbReference type="OrthoDB" id="675397at2"/>
<keyword evidence="4" id="KW-0973">c-di-GMP</keyword>
<evidence type="ECO:0000256" key="4">
    <source>
        <dbReference type="ARBA" id="ARBA00022636"/>
    </source>
</evidence>
<feature type="transmembrane region" description="Helical" evidence="10">
    <location>
        <begin position="6"/>
        <end position="24"/>
    </location>
</feature>
<accession>A0A2S7X3V4</accession>
<reference evidence="12 13" key="1">
    <citation type="submission" date="2016-12" db="EMBL/GenBank/DDBJ databases">
        <title>Diversity of luminous bacteria.</title>
        <authorList>
            <person name="Yoshizawa S."/>
            <person name="Kogure K."/>
        </authorList>
    </citation>
    <scope>NUCLEOTIDE SEQUENCE [LARGE SCALE GENOMIC DNA]</scope>
    <source>
        <strain evidence="12 13">ATCC 33715</strain>
    </source>
</reference>
<name>A0A2S7X3V4_9GAMM</name>
<protein>
    <recommendedName>
        <fullName evidence="2">cyclic-guanylate-specific phosphodiesterase</fullName>
        <ecNumber evidence="2">3.1.4.52</ecNumber>
    </recommendedName>
</protein>
<evidence type="ECO:0000256" key="10">
    <source>
        <dbReference type="SAM" id="Phobius"/>
    </source>
</evidence>
<evidence type="ECO:0000256" key="3">
    <source>
        <dbReference type="ARBA" id="ARBA00022475"/>
    </source>
</evidence>
<sequence length="478" mass="55346">MKFIANRYIVCTFIIFMVSKYVIFADYKKYVEQNVEGTVAKIESKFDKAKNTVAELSYLKNKSCQDMMLPLQKIVALSPTINSISVIRDGKYYCSSIVGLNISKKTTPEKEIHIKEKNTLTGLPSISYYHRYDEENGIQFFMKGIPFHLDKSGVGSVTLSNREYTISKENQFGLHALSGGERYPSSKYDFLILLQYDVWASIQSYLIDHRLIIVISLLVLALLKILSTRSVLCDKEYFKLKKAIKTHCIQPFVQPVVDSKEQIVGGEVLARWITEKGTIIPPFEFIPKIEKLGLMNEMTKSLLTQLREYYQNTPKNELRISVNLTEGCLYDDEIYDLCKQLSEKFTLILEFTESTEFEDRYKIIQYMQKFRDIGVKFALDDYGTGYSSLQYLNYYQFDFVKIDKSFIDDIETNKQSLKILENIILLANNLDIKLVAEGVENKNQQQILNDLNISSHQGFLYFKPMHLSEFTSIVSQRM</sequence>
<evidence type="ECO:0000256" key="9">
    <source>
        <dbReference type="ARBA" id="ARBA00034290"/>
    </source>
</evidence>
<dbReference type="Gene3D" id="3.20.20.450">
    <property type="entry name" value="EAL domain"/>
    <property type="match status" value="1"/>
</dbReference>
<dbReference type="Proteomes" id="UP000239263">
    <property type="component" value="Unassembled WGS sequence"/>
</dbReference>
<evidence type="ECO:0000256" key="8">
    <source>
        <dbReference type="ARBA" id="ARBA00023136"/>
    </source>
</evidence>
<dbReference type="Pfam" id="PF00563">
    <property type="entry name" value="EAL"/>
    <property type="match status" value="1"/>
</dbReference>
<keyword evidence="5 10" id="KW-0812">Transmembrane</keyword>
<comment type="subcellular location">
    <subcellularLocation>
        <location evidence="1">Cell membrane</location>
        <topology evidence="1">Multi-pass membrane protein</topology>
    </subcellularLocation>
</comment>
<dbReference type="RefSeq" id="WP_105056295.1">
    <property type="nucleotide sequence ID" value="NZ_CAWNRT010000002.1"/>
</dbReference>
<dbReference type="SUPFAM" id="SSF141868">
    <property type="entry name" value="EAL domain-like"/>
    <property type="match status" value="1"/>
</dbReference>
<dbReference type="PANTHER" id="PTHR33121">
    <property type="entry name" value="CYCLIC DI-GMP PHOSPHODIESTERASE PDEF"/>
    <property type="match status" value="1"/>
</dbReference>
<evidence type="ECO:0000259" key="11">
    <source>
        <dbReference type="PROSITE" id="PS50883"/>
    </source>
</evidence>
<dbReference type="CDD" id="cd01948">
    <property type="entry name" value="EAL"/>
    <property type="match status" value="1"/>
</dbReference>
<keyword evidence="8 10" id="KW-0472">Membrane</keyword>
<evidence type="ECO:0000256" key="6">
    <source>
        <dbReference type="ARBA" id="ARBA00022801"/>
    </source>
</evidence>
<dbReference type="EC" id="3.1.4.52" evidence="2"/>
<dbReference type="InterPro" id="IPR035919">
    <property type="entry name" value="EAL_sf"/>
</dbReference>
<evidence type="ECO:0000256" key="5">
    <source>
        <dbReference type="ARBA" id="ARBA00022692"/>
    </source>
</evidence>
<dbReference type="InterPro" id="IPR050706">
    <property type="entry name" value="Cyclic-di-GMP_PDE-like"/>
</dbReference>
<dbReference type="Pfam" id="PF12792">
    <property type="entry name" value="CSS-motif"/>
    <property type="match status" value="1"/>
</dbReference>
<keyword evidence="7 10" id="KW-1133">Transmembrane helix</keyword>
<dbReference type="InterPro" id="IPR024744">
    <property type="entry name" value="CSS-motif_dom"/>
</dbReference>
<evidence type="ECO:0000256" key="2">
    <source>
        <dbReference type="ARBA" id="ARBA00012282"/>
    </source>
</evidence>
<comment type="catalytic activity">
    <reaction evidence="9">
        <text>3',3'-c-di-GMP + H2O = 5'-phosphoguanylyl(3'-&gt;5')guanosine + H(+)</text>
        <dbReference type="Rhea" id="RHEA:24902"/>
        <dbReference type="ChEBI" id="CHEBI:15377"/>
        <dbReference type="ChEBI" id="CHEBI:15378"/>
        <dbReference type="ChEBI" id="CHEBI:58754"/>
        <dbReference type="ChEBI" id="CHEBI:58805"/>
        <dbReference type="EC" id="3.1.4.52"/>
    </reaction>
</comment>
<keyword evidence="6" id="KW-0378">Hydrolase</keyword>
<dbReference type="SMART" id="SM00052">
    <property type="entry name" value="EAL"/>
    <property type="match status" value="1"/>
</dbReference>
<keyword evidence="3" id="KW-1003">Cell membrane</keyword>
<dbReference type="GO" id="GO:0005886">
    <property type="term" value="C:plasma membrane"/>
    <property type="evidence" value="ECO:0007669"/>
    <property type="project" value="UniProtKB-SubCell"/>
</dbReference>
<proteinExistence type="predicted"/>
<dbReference type="PANTHER" id="PTHR33121:SF70">
    <property type="entry name" value="SIGNALING PROTEIN YKOW"/>
    <property type="match status" value="1"/>
</dbReference>
<evidence type="ECO:0000313" key="13">
    <source>
        <dbReference type="Proteomes" id="UP000239263"/>
    </source>
</evidence>